<dbReference type="PANTHER" id="PTHR43513:SF3">
    <property type="entry name" value="DIHYDROOROTATE DEHYDROGENASE B (NAD(+)), ELECTRON TRANSFER SUBUNIT-RELATED"/>
    <property type="match status" value="1"/>
</dbReference>
<comment type="similarity">
    <text evidence="1">Belongs to the PyrK family.</text>
</comment>
<dbReference type="Gene3D" id="2.10.240.10">
    <property type="entry name" value="Dihydroorotate dehydrogenase, electron transfer subunit"/>
    <property type="match status" value="1"/>
</dbReference>
<keyword evidence="3 11" id="KW-0285">Flavoprotein</keyword>
<dbReference type="InterPro" id="IPR017927">
    <property type="entry name" value="FAD-bd_FR_type"/>
</dbReference>
<evidence type="ECO:0000256" key="6">
    <source>
        <dbReference type="ARBA" id="ARBA00022827"/>
    </source>
</evidence>
<dbReference type="EMBL" id="JAAGRQ010000084">
    <property type="protein sequence ID" value="NDY58210.1"/>
    <property type="molecule type" value="Genomic_DNA"/>
</dbReference>
<dbReference type="SUPFAM" id="SSF63380">
    <property type="entry name" value="Riboflavin synthase domain-like"/>
    <property type="match status" value="1"/>
</dbReference>
<dbReference type="InterPro" id="IPR050353">
    <property type="entry name" value="PyrK_electron_transfer"/>
</dbReference>
<keyword evidence="5 12" id="KW-0479">Metal-binding</keyword>
<dbReference type="InterPro" id="IPR019480">
    <property type="entry name" value="Dihydroorotate_DH_Fe-S-bd"/>
</dbReference>
<dbReference type="InterPro" id="IPR012165">
    <property type="entry name" value="Cyt_c3_hydrogenase_gsu"/>
</dbReference>
<dbReference type="GO" id="GO:0050660">
    <property type="term" value="F:flavin adenine dinucleotide binding"/>
    <property type="evidence" value="ECO:0007669"/>
    <property type="project" value="InterPro"/>
</dbReference>
<feature type="binding site" evidence="12">
    <location>
        <position position="247"/>
    </location>
    <ligand>
        <name>[2Fe-2S] cluster</name>
        <dbReference type="ChEBI" id="CHEBI:190135"/>
    </ligand>
</feature>
<protein>
    <submittedName>
        <fullName evidence="14">Dihydroorotate dehydrogenase electron transfer subunit</fullName>
    </submittedName>
</protein>
<keyword evidence="2" id="KW-0813">Transport</keyword>
<gene>
    <name evidence="14" type="ORF">G3N56_15870</name>
</gene>
<dbReference type="PANTHER" id="PTHR43513">
    <property type="entry name" value="DIHYDROOROTATE DEHYDROGENASE B (NAD(+)), ELECTRON TRANSFER SUBUNIT"/>
    <property type="match status" value="1"/>
</dbReference>
<evidence type="ECO:0000256" key="7">
    <source>
        <dbReference type="ARBA" id="ARBA00022982"/>
    </source>
</evidence>
<dbReference type="Gene3D" id="3.40.50.80">
    <property type="entry name" value="Nucleotide-binding domain of ferredoxin-NADP reductase (FNR) module"/>
    <property type="match status" value="1"/>
</dbReference>
<feature type="domain" description="FAD-binding FR-type" evidence="13">
    <location>
        <begin position="5"/>
        <end position="108"/>
    </location>
</feature>
<proteinExistence type="inferred from homology"/>
<keyword evidence="7" id="KW-0249">Electron transport</keyword>
<dbReference type="Gene3D" id="2.40.30.10">
    <property type="entry name" value="Translation factors"/>
    <property type="match status" value="1"/>
</dbReference>
<keyword evidence="15" id="KW-1185">Reference proteome</keyword>
<evidence type="ECO:0000313" key="14">
    <source>
        <dbReference type="EMBL" id="NDY58210.1"/>
    </source>
</evidence>
<evidence type="ECO:0000256" key="12">
    <source>
        <dbReference type="PIRSR" id="PIRSR006816-2"/>
    </source>
</evidence>
<feature type="binding site" evidence="12">
    <location>
        <position position="231"/>
    </location>
    <ligand>
        <name>[2Fe-2S] cluster</name>
        <dbReference type="ChEBI" id="CHEBI:190135"/>
    </ligand>
</feature>
<dbReference type="Pfam" id="PF10418">
    <property type="entry name" value="DHODB_Fe-S_bind"/>
    <property type="match status" value="1"/>
</dbReference>
<evidence type="ECO:0000256" key="3">
    <source>
        <dbReference type="ARBA" id="ARBA00022630"/>
    </source>
</evidence>
<dbReference type="AlphaFoldDB" id="A0A7K3NPU4"/>
<organism evidence="14 15">
    <name type="scientific">Desulfolutivibrio sulfodismutans</name>
    <dbReference type="NCBI Taxonomy" id="63561"/>
    <lineage>
        <taxon>Bacteria</taxon>
        <taxon>Pseudomonadati</taxon>
        <taxon>Thermodesulfobacteriota</taxon>
        <taxon>Desulfovibrionia</taxon>
        <taxon>Desulfovibrionales</taxon>
        <taxon>Desulfovibrionaceae</taxon>
        <taxon>Desulfolutivibrio</taxon>
    </lineage>
</organism>
<dbReference type="GO" id="GO:0046872">
    <property type="term" value="F:metal ion binding"/>
    <property type="evidence" value="ECO:0007669"/>
    <property type="project" value="UniProtKB-KW"/>
</dbReference>
<evidence type="ECO:0000256" key="2">
    <source>
        <dbReference type="ARBA" id="ARBA00022448"/>
    </source>
</evidence>
<dbReference type="GO" id="GO:0016491">
    <property type="term" value="F:oxidoreductase activity"/>
    <property type="evidence" value="ECO:0007669"/>
    <property type="project" value="InterPro"/>
</dbReference>
<keyword evidence="6 11" id="KW-0274">FAD</keyword>
<feature type="binding site" evidence="11">
    <location>
        <begin position="83"/>
        <end position="84"/>
    </location>
    <ligand>
        <name>FAD</name>
        <dbReference type="ChEBI" id="CHEBI:57692"/>
    </ligand>
</feature>
<evidence type="ECO:0000256" key="9">
    <source>
        <dbReference type="ARBA" id="ARBA00023014"/>
    </source>
</evidence>
<evidence type="ECO:0000313" key="15">
    <source>
        <dbReference type="Proteomes" id="UP000469724"/>
    </source>
</evidence>
<comment type="cofactor">
    <cofactor evidence="12">
        <name>[2Fe-2S] cluster</name>
        <dbReference type="ChEBI" id="CHEBI:190135"/>
    </cofactor>
    <text evidence="12">Binds 1 [2Fe-2S] cluster per subunit.</text>
</comment>
<evidence type="ECO:0000256" key="1">
    <source>
        <dbReference type="ARBA" id="ARBA00006422"/>
    </source>
</evidence>
<accession>A0A7K3NPU4</accession>
<evidence type="ECO:0000256" key="4">
    <source>
        <dbReference type="ARBA" id="ARBA00022714"/>
    </source>
</evidence>
<dbReference type="RefSeq" id="WP_163303283.1">
    <property type="nucleotide sequence ID" value="NZ_JAAGRQ010000084.1"/>
</dbReference>
<dbReference type="PIRSF" id="PIRSF006816">
    <property type="entry name" value="Cyc3_hyd_g"/>
    <property type="match status" value="1"/>
</dbReference>
<reference evidence="14 15" key="1">
    <citation type="submission" date="2020-02" db="EMBL/GenBank/DDBJ databases">
        <title>Comparative genomics of sulfur disproportionating microorganisms.</title>
        <authorList>
            <person name="Ward L.M."/>
            <person name="Bertran E."/>
            <person name="Johnston D.T."/>
        </authorList>
    </citation>
    <scope>NUCLEOTIDE SEQUENCE [LARGE SCALE GENOMIC DNA]</scope>
    <source>
        <strain evidence="14 15">DSM 3696</strain>
    </source>
</reference>
<sequence>MADAGGCREVAVLARGGMGPEGERHGLVRLAVENPGWDTAVAGQFAMLRPVCFGQELTWARPLSLFGVTPERLEFFIQVAGRGTRRLAAMNPGDRLVLWGPLGRGFAVEPDTPTLLLAGGVGLAPFAPYIAAHPRPDNLRLVFGHRPPLAAYPFAEMAATIQAESFHEEKPGDLDRFTALLRERIAGYRDGLVLACGPRPFLSAVADMGRAAGARVQVSLENRMACGVGACLGCVEKDASGELVQTCVRGPVFWAKDLEAFSGHHGTPGKNGGCACGN</sequence>
<evidence type="ECO:0000256" key="5">
    <source>
        <dbReference type="ARBA" id="ARBA00022723"/>
    </source>
</evidence>
<feature type="binding site" evidence="12">
    <location>
        <position position="234"/>
    </location>
    <ligand>
        <name>[2Fe-2S] cluster</name>
        <dbReference type="ChEBI" id="CHEBI:190135"/>
    </ligand>
</feature>
<dbReference type="PROSITE" id="PS51384">
    <property type="entry name" value="FAD_FR"/>
    <property type="match status" value="1"/>
</dbReference>
<name>A0A7K3NPU4_9BACT</name>
<evidence type="ECO:0000256" key="8">
    <source>
        <dbReference type="ARBA" id="ARBA00023004"/>
    </source>
</evidence>
<evidence type="ECO:0000256" key="11">
    <source>
        <dbReference type="PIRSR" id="PIRSR006816-1"/>
    </source>
</evidence>
<feature type="binding site" evidence="12">
    <location>
        <position position="226"/>
    </location>
    <ligand>
        <name>[2Fe-2S] cluster</name>
        <dbReference type="ChEBI" id="CHEBI:190135"/>
    </ligand>
</feature>
<dbReference type="InterPro" id="IPR017938">
    <property type="entry name" value="Riboflavin_synthase-like_b-brl"/>
</dbReference>
<evidence type="ECO:0000259" key="13">
    <source>
        <dbReference type="PROSITE" id="PS51384"/>
    </source>
</evidence>
<comment type="cofactor">
    <cofactor evidence="10">
        <name>[2Fe-2S] cluster</name>
        <dbReference type="ChEBI" id="CHEBI:190135"/>
    </cofactor>
</comment>
<dbReference type="SUPFAM" id="SSF52343">
    <property type="entry name" value="Ferredoxin reductase-like, C-terminal NADP-linked domain"/>
    <property type="match status" value="1"/>
</dbReference>
<comment type="caution">
    <text evidence="14">The sequence shown here is derived from an EMBL/GenBank/DDBJ whole genome shotgun (WGS) entry which is preliminary data.</text>
</comment>
<comment type="cofactor">
    <cofactor evidence="11">
        <name>FAD</name>
        <dbReference type="ChEBI" id="CHEBI:57692"/>
    </cofactor>
    <text evidence="11">Binds 1 FAD per subunit.</text>
</comment>
<dbReference type="GO" id="GO:0051537">
    <property type="term" value="F:2 iron, 2 sulfur cluster binding"/>
    <property type="evidence" value="ECO:0007669"/>
    <property type="project" value="UniProtKB-KW"/>
</dbReference>
<keyword evidence="4 12" id="KW-0001">2Fe-2S</keyword>
<keyword evidence="9 12" id="KW-0411">Iron-sulfur</keyword>
<dbReference type="InterPro" id="IPR039261">
    <property type="entry name" value="FNR_nucleotide-bd"/>
</dbReference>
<evidence type="ECO:0000256" key="10">
    <source>
        <dbReference type="ARBA" id="ARBA00034078"/>
    </source>
</evidence>
<dbReference type="GO" id="GO:0006221">
    <property type="term" value="P:pyrimidine nucleotide biosynthetic process"/>
    <property type="evidence" value="ECO:0007669"/>
    <property type="project" value="InterPro"/>
</dbReference>
<feature type="binding site" evidence="11">
    <location>
        <begin position="61"/>
        <end position="64"/>
    </location>
    <ligand>
        <name>FAD</name>
        <dbReference type="ChEBI" id="CHEBI:57692"/>
    </ligand>
</feature>
<keyword evidence="8 12" id="KW-0408">Iron</keyword>
<dbReference type="InterPro" id="IPR037117">
    <property type="entry name" value="Dihydroorotate_DH_ele_sf"/>
</dbReference>
<dbReference type="Proteomes" id="UP000469724">
    <property type="component" value="Unassembled WGS sequence"/>
</dbReference>